<name>A0A7K3WVK5_9FLAO</name>
<dbReference type="InterPro" id="IPR018392">
    <property type="entry name" value="LysM"/>
</dbReference>
<reference evidence="3 4" key="1">
    <citation type="submission" date="2020-02" db="EMBL/GenBank/DDBJ databases">
        <title>Out from the shadows clarifying the taxonomy of the family Cryomorphaceae and related taxa by utilizing the GTDB taxonomic framework.</title>
        <authorList>
            <person name="Bowman J.P."/>
        </authorList>
    </citation>
    <scope>NUCLEOTIDE SEQUENCE [LARGE SCALE GENOMIC DNA]</scope>
    <source>
        <strain evidence="3 4">QSSC 1-22</strain>
    </source>
</reference>
<evidence type="ECO:0000259" key="2">
    <source>
        <dbReference type="PROSITE" id="PS51782"/>
    </source>
</evidence>
<gene>
    <name evidence="3" type="ORF">G3O08_14100</name>
</gene>
<dbReference type="InterPro" id="IPR036779">
    <property type="entry name" value="LysM_dom_sf"/>
</dbReference>
<dbReference type="PROSITE" id="PS51782">
    <property type="entry name" value="LYSM"/>
    <property type="match status" value="1"/>
</dbReference>
<comment type="caution">
    <text evidence="3">The sequence shown here is derived from an EMBL/GenBank/DDBJ whole genome shotgun (WGS) entry which is preliminary data.</text>
</comment>
<protein>
    <submittedName>
        <fullName evidence="3">LysM peptidoglycan-binding domain-containing protein</fullName>
    </submittedName>
</protein>
<dbReference type="RefSeq" id="WP_163286030.1">
    <property type="nucleotide sequence ID" value="NZ_JAAGVY010000030.1"/>
</dbReference>
<dbReference type="CDD" id="cd00118">
    <property type="entry name" value="LysM"/>
    <property type="match status" value="1"/>
</dbReference>
<sequence length="133" mass="15102">MSVKEKYQPVLNMGEKMNVKDGYVEESGSKLRVGGTVNTLREKDLMWDEIKRIGGENPSDIEADIKVSNHQYYAKHTVKSGESLSKIAKAYYGKPMEYKRIFEANTDQLKDPDKIFPGQELTIPFPEGRSAQN</sequence>
<organism evidence="3 4">
    <name type="scientific">Cryomorpha ignava</name>
    <dbReference type="NCBI Taxonomy" id="101383"/>
    <lineage>
        <taxon>Bacteria</taxon>
        <taxon>Pseudomonadati</taxon>
        <taxon>Bacteroidota</taxon>
        <taxon>Flavobacteriia</taxon>
        <taxon>Flavobacteriales</taxon>
        <taxon>Cryomorphaceae</taxon>
        <taxon>Cryomorpha</taxon>
    </lineage>
</organism>
<proteinExistence type="predicted"/>
<dbReference type="SMART" id="SM00257">
    <property type="entry name" value="LysM"/>
    <property type="match status" value="1"/>
</dbReference>
<dbReference type="Gene3D" id="3.10.350.10">
    <property type="entry name" value="LysM domain"/>
    <property type="match status" value="1"/>
</dbReference>
<dbReference type="PANTHER" id="PTHR34700:SF4">
    <property type="entry name" value="PHAGE-LIKE ELEMENT PBSX PROTEIN XKDP"/>
    <property type="match status" value="1"/>
</dbReference>
<dbReference type="InterPro" id="IPR052196">
    <property type="entry name" value="Bact_Kbp"/>
</dbReference>
<evidence type="ECO:0000256" key="1">
    <source>
        <dbReference type="SAM" id="MobiDB-lite"/>
    </source>
</evidence>
<dbReference type="Pfam" id="PF01476">
    <property type="entry name" value="LysM"/>
    <property type="match status" value="1"/>
</dbReference>
<evidence type="ECO:0000313" key="3">
    <source>
        <dbReference type="EMBL" id="NEN24635.1"/>
    </source>
</evidence>
<dbReference type="EMBL" id="JAAGVY010000030">
    <property type="protein sequence ID" value="NEN24635.1"/>
    <property type="molecule type" value="Genomic_DNA"/>
</dbReference>
<dbReference type="PANTHER" id="PTHR34700">
    <property type="entry name" value="POTASSIUM BINDING PROTEIN KBP"/>
    <property type="match status" value="1"/>
</dbReference>
<feature type="region of interest" description="Disordered" evidence="1">
    <location>
        <begin position="110"/>
        <end position="133"/>
    </location>
</feature>
<feature type="domain" description="LysM" evidence="2">
    <location>
        <begin position="74"/>
        <end position="123"/>
    </location>
</feature>
<dbReference type="AlphaFoldDB" id="A0A7K3WVK5"/>
<keyword evidence="4" id="KW-1185">Reference proteome</keyword>
<dbReference type="Proteomes" id="UP000486602">
    <property type="component" value="Unassembled WGS sequence"/>
</dbReference>
<evidence type="ECO:0000313" key="4">
    <source>
        <dbReference type="Proteomes" id="UP000486602"/>
    </source>
</evidence>
<accession>A0A7K3WVK5</accession>
<dbReference type="SUPFAM" id="SSF54106">
    <property type="entry name" value="LysM domain"/>
    <property type="match status" value="1"/>
</dbReference>